<evidence type="ECO:0000313" key="3">
    <source>
        <dbReference type="Proteomes" id="UP001208888"/>
    </source>
</evidence>
<evidence type="ECO:0000313" key="2">
    <source>
        <dbReference type="EMBL" id="MCW0342267.1"/>
    </source>
</evidence>
<name>A0AAJ1FP28_PANAN</name>
<feature type="domain" description="DUF7716" evidence="1">
    <location>
        <begin position="17"/>
        <end position="100"/>
    </location>
</feature>
<gene>
    <name evidence="2" type="ORF">NB703_000360</name>
</gene>
<dbReference type="EMBL" id="JANFVX010000001">
    <property type="protein sequence ID" value="MCW0342267.1"/>
    <property type="molecule type" value="Genomic_DNA"/>
</dbReference>
<organism evidence="2 3">
    <name type="scientific">Pantoea ananas</name>
    <name type="common">Erwinia uredovora</name>
    <dbReference type="NCBI Taxonomy" id="553"/>
    <lineage>
        <taxon>Bacteria</taxon>
        <taxon>Pseudomonadati</taxon>
        <taxon>Pseudomonadota</taxon>
        <taxon>Gammaproteobacteria</taxon>
        <taxon>Enterobacterales</taxon>
        <taxon>Erwiniaceae</taxon>
        <taxon>Pantoea</taxon>
    </lineage>
</organism>
<evidence type="ECO:0000259" key="1">
    <source>
        <dbReference type="Pfam" id="PF24832"/>
    </source>
</evidence>
<proteinExistence type="predicted"/>
<dbReference type="RefSeq" id="WP_028723927.1">
    <property type="nucleotide sequence ID" value="NZ_JABMIM010000004.1"/>
</dbReference>
<sequence>MIVINGFDELLTKRDEIPDVGWLYVEESFDLESKKDINEGKYFIAQDEDEEIDLEENYGTFLEAPIFKAIVENKLEHHPDSGRDDFLNAVVHYLENDDFLD</sequence>
<dbReference type="Pfam" id="PF24832">
    <property type="entry name" value="DUF7716"/>
    <property type="match status" value="1"/>
</dbReference>
<protein>
    <recommendedName>
        <fullName evidence="1">DUF7716 domain-containing protein</fullName>
    </recommendedName>
</protein>
<dbReference type="AlphaFoldDB" id="A0AAJ1FP28"/>
<dbReference type="Proteomes" id="UP001208888">
    <property type="component" value="Unassembled WGS sequence"/>
</dbReference>
<accession>A0AAJ1FP28</accession>
<comment type="caution">
    <text evidence="2">The sequence shown here is derived from an EMBL/GenBank/DDBJ whole genome shotgun (WGS) entry which is preliminary data.</text>
</comment>
<dbReference type="InterPro" id="IPR056133">
    <property type="entry name" value="DUF7716"/>
</dbReference>
<reference evidence="2" key="1">
    <citation type="submission" date="2022-06" db="EMBL/GenBank/DDBJ databases">
        <title>Dynamics of rice microbiomes reveals core vertical transmitted seed endophytes.</title>
        <authorList>
            <person name="Liao K."/>
            <person name="Zhang X."/>
        </authorList>
    </citation>
    <scope>NUCLEOTIDE SEQUENCE</scope>
    <source>
        <strain evidence="2">JT1-17</strain>
    </source>
</reference>